<dbReference type="PRINTS" id="PR00385">
    <property type="entry name" value="P450"/>
</dbReference>
<keyword evidence="4 5" id="KW-0408">Iron</keyword>
<keyword evidence="5 6" id="KW-0349">Heme</keyword>
<comment type="similarity">
    <text evidence="1 6">Belongs to the cytochrome P450 family.</text>
</comment>
<dbReference type="GO" id="GO:0005506">
    <property type="term" value="F:iron ion binding"/>
    <property type="evidence" value="ECO:0007669"/>
    <property type="project" value="InterPro"/>
</dbReference>
<reference evidence="7" key="1">
    <citation type="submission" date="2021-07" db="EMBL/GenBank/DDBJ databases">
        <title>Draft genome of Mortierella alpina, strain LL118, isolated from an aspen leaf litter sample.</title>
        <authorList>
            <person name="Yang S."/>
            <person name="Vinatzer B.A."/>
        </authorList>
    </citation>
    <scope>NUCLEOTIDE SEQUENCE</scope>
    <source>
        <strain evidence="7">LL118</strain>
    </source>
</reference>
<dbReference type="PRINTS" id="PR00463">
    <property type="entry name" value="EP450I"/>
</dbReference>
<evidence type="ECO:0000256" key="6">
    <source>
        <dbReference type="RuleBase" id="RU000461"/>
    </source>
</evidence>
<dbReference type="InterPro" id="IPR001128">
    <property type="entry name" value="Cyt_P450"/>
</dbReference>
<dbReference type="GO" id="GO:0020037">
    <property type="term" value="F:heme binding"/>
    <property type="evidence" value="ECO:0007669"/>
    <property type="project" value="InterPro"/>
</dbReference>
<dbReference type="Pfam" id="PF00067">
    <property type="entry name" value="p450"/>
    <property type="match status" value="1"/>
</dbReference>
<dbReference type="Proteomes" id="UP000717515">
    <property type="component" value="Unassembled WGS sequence"/>
</dbReference>
<feature type="binding site" description="axial binding residue" evidence="5">
    <location>
        <position position="487"/>
    </location>
    <ligand>
        <name>heme</name>
        <dbReference type="ChEBI" id="CHEBI:30413"/>
    </ligand>
    <ligandPart>
        <name>Fe</name>
        <dbReference type="ChEBI" id="CHEBI:18248"/>
    </ligandPart>
</feature>
<evidence type="ECO:0000256" key="4">
    <source>
        <dbReference type="ARBA" id="ARBA00023004"/>
    </source>
</evidence>
<accession>A0A9P8IF52</accession>
<comment type="caution">
    <text evidence="7">The sequence shown here is derived from an EMBL/GenBank/DDBJ whole genome shotgun (WGS) entry which is preliminary data.</text>
</comment>
<evidence type="ECO:0000256" key="5">
    <source>
        <dbReference type="PIRSR" id="PIRSR602401-1"/>
    </source>
</evidence>
<proteinExistence type="inferred from homology"/>
<sequence length="547" mass="61826">MAFLTLATGVKRLLDQAISNPRRTPIEFTVLATLGLLVAAMIKYPDRAIFTSARPDLKDKTCKGYPIVGNLLMFLTKKENALAVFQRGFLQYGDVYTLTIPGRGRFIMINSPALVEHVLKSNFNNYYKGAIFSDPVSDLLGKGIFVSDHDVWRFHRKTAANIFTTKMYRQLCEGTFTDSARTLCSVLNRKETLGEAVDLQQLFLALTLDVFGHLTFGFEFNALLAEGSHEFGDSYDYLTANIDNRLADPFWFFTEKITPGKMTKLNAALAVVDKYAYMAIEKRRNETEEERDRRPKDLLDHFINHVAEDGSKLTDEDLRDVFVNFMIAGRDTTALTLTWQFYSLMANPRVMKNVLKEIDVVLQGSEVYSYETVTHGLPYLKAVFHETLRLYPQVPRNAKMVADDDILPDGTVVHKGDIIGFSTWCMGRNKSVWGIDAEQFVPERWLTDNDDFSSAAEKCAQGVSPFGKFRAENQHKFNSFNSGPRLCLGQTFATLEALVTSCMLLQRFDFTLVKDQPEPEPKPSATLPMLNPLMVHVTKKVGEALEL</sequence>
<dbReference type="InterPro" id="IPR036396">
    <property type="entry name" value="Cyt_P450_sf"/>
</dbReference>
<dbReference type="GO" id="GO:0016705">
    <property type="term" value="F:oxidoreductase activity, acting on paired donors, with incorporation or reduction of molecular oxygen"/>
    <property type="evidence" value="ECO:0007669"/>
    <property type="project" value="InterPro"/>
</dbReference>
<dbReference type="SUPFAM" id="SSF48264">
    <property type="entry name" value="Cytochrome P450"/>
    <property type="match status" value="1"/>
</dbReference>
<dbReference type="AlphaFoldDB" id="A0A9P8IF52"/>
<dbReference type="InterPro" id="IPR002401">
    <property type="entry name" value="Cyt_P450_E_grp-I"/>
</dbReference>
<evidence type="ECO:0000313" key="7">
    <source>
        <dbReference type="EMBL" id="KAG9327691.1"/>
    </source>
</evidence>
<gene>
    <name evidence="7" type="ORF">KVV02_006395</name>
</gene>
<dbReference type="PANTHER" id="PTHR24296">
    <property type="entry name" value="CYTOCHROME P450"/>
    <property type="match status" value="1"/>
</dbReference>
<keyword evidence="3 6" id="KW-0560">Oxidoreductase</keyword>
<dbReference type="InterPro" id="IPR017972">
    <property type="entry name" value="Cyt_P450_CS"/>
</dbReference>
<dbReference type="GO" id="GO:0004497">
    <property type="term" value="F:monooxygenase activity"/>
    <property type="evidence" value="ECO:0007669"/>
    <property type="project" value="UniProtKB-KW"/>
</dbReference>
<protein>
    <recommendedName>
        <fullName evidence="9">Cytochrome P450</fullName>
    </recommendedName>
</protein>
<keyword evidence="6" id="KW-0503">Monooxygenase</keyword>
<evidence type="ECO:0000256" key="3">
    <source>
        <dbReference type="ARBA" id="ARBA00023002"/>
    </source>
</evidence>
<name>A0A9P8IF52_MORAP</name>
<evidence type="ECO:0000256" key="1">
    <source>
        <dbReference type="ARBA" id="ARBA00010617"/>
    </source>
</evidence>
<evidence type="ECO:0000256" key="2">
    <source>
        <dbReference type="ARBA" id="ARBA00022723"/>
    </source>
</evidence>
<evidence type="ECO:0008006" key="9">
    <source>
        <dbReference type="Google" id="ProtNLM"/>
    </source>
</evidence>
<dbReference type="PROSITE" id="PS00086">
    <property type="entry name" value="CYTOCHROME_P450"/>
    <property type="match status" value="1"/>
</dbReference>
<evidence type="ECO:0000313" key="8">
    <source>
        <dbReference type="Proteomes" id="UP000717515"/>
    </source>
</evidence>
<dbReference type="Gene3D" id="1.10.630.10">
    <property type="entry name" value="Cytochrome P450"/>
    <property type="match status" value="1"/>
</dbReference>
<keyword evidence="2 5" id="KW-0479">Metal-binding</keyword>
<dbReference type="EMBL" id="JAIFTL010000002">
    <property type="protein sequence ID" value="KAG9327691.1"/>
    <property type="molecule type" value="Genomic_DNA"/>
</dbReference>
<comment type="cofactor">
    <cofactor evidence="5">
        <name>heme</name>
        <dbReference type="ChEBI" id="CHEBI:30413"/>
    </cofactor>
</comment>
<organism evidence="7 8">
    <name type="scientific">Mortierella alpina</name>
    <name type="common">Oleaginous fungus</name>
    <name type="synonym">Mortierella renispora</name>
    <dbReference type="NCBI Taxonomy" id="64518"/>
    <lineage>
        <taxon>Eukaryota</taxon>
        <taxon>Fungi</taxon>
        <taxon>Fungi incertae sedis</taxon>
        <taxon>Mucoromycota</taxon>
        <taxon>Mortierellomycotina</taxon>
        <taxon>Mortierellomycetes</taxon>
        <taxon>Mortierellales</taxon>
        <taxon>Mortierellaceae</taxon>
        <taxon>Mortierella</taxon>
    </lineage>
</organism>
<dbReference type="GO" id="GO:0006629">
    <property type="term" value="P:lipid metabolic process"/>
    <property type="evidence" value="ECO:0007669"/>
    <property type="project" value="UniProtKB-ARBA"/>
</dbReference>